<organism evidence="1 2">
    <name type="scientific">Coffea canephora</name>
    <name type="common">Robusta coffee</name>
    <dbReference type="NCBI Taxonomy" id="49390"/>
    <lineage>
        <taxon>Eukaryota</taxon>
        <taxon>Viridiplantae</taxon>
        <taxon>Streptophyta</taxon>
        <taxon>Embryophyta</taxon>
        <taxon>Tracheophyta</taxon>
        <taxon>Spermatophyta</taxon>
        <taxon>Magnoliopsida</taxon>
        <taxon>eudicotyledons</taxon>
        <taxon>Gunneridae</taxon>
        <taxon>Pentapetalae</taxon>
        <taxon>asterids</taxon>
        <taxon>lamiids</taxon>
        <taxon>Gentianales</taxon>
        <taxon>Rubiaceae</taxon>
        <taxon>Ixoroideae</taxon>
        <taxon>Gardenieae complex</taxon>
        <taxon>Bertiereae - Coffeeae clade</taxon>
        <taxon>Coffeeae</taxon>
        <taxon>Coffea</taxon>
    </lineage>
</organism>
<dbReference type="AlphaFoldDB" id="A0A068V0T6"/>
<dbReference type="Proteomes" id="UP000295252">
    <property type="component" value="Chromosome VIII"/>
</dbReference>
<dbReference type="Gramene" id="CDP14157">
    <property type="protein sequence ID" value="CDP14157"/>
    <property type="gene ID" value="GSCOC_T00040402001"/>
</dbReference>
<proteinExistence type="predicted"/>
<evidence type="ECO:0000313" key="1">
    <source>
        <dbReference type="EMBL" id="CDP14157.1"/>
    </source>
</evidence>
<name>A0A068V0T6_COFCA</name>
<sequence>MFSFFVTCVVLLWFLALHIILSLLLPTATVPSKNRKFQDLSDTSYIVT</sequence>
<accession>A0A068V0T6</accession>
<evidence type="ECO:0000313" key="2">
    <source>
        <dbReference type="Proteomes" id="UP000295252"/>
    </source>
</evidence>
<reference evidence="2" key="1">
    <citation type="journal article" date="2014" name="Science">
        <title>The coffee genome provides insight into the convergent evolution of caffeine biosynthesis.</title>
        <authorList>
            <person name="Denoeud F."/>
            <person name="Carretero-Paulet L."/>
            <person name="Dereeper A."/>
            <person name="Droc G."/>
            <person name="Guyot R."/>
            <person name="Pietrella M."/>
            <person name="Zheng C."/>
            <person name="Alberti A."/>
            <person name="Anthony F."/>
            <person name="Aprea G."/>
            <person name="Aury J.M."/>
            <person name="Bento P."/>
            <person name="Bernard M."/>
            <person name="Bocs S."/>
            <person name="Campa C."/>
            <person name="Cenci A."/>
            <person name="Combes M.C."/>
            <person name="Crouzillat D."/>
            <person name="Da Silva C."/>
            <person name="Daddiego L."/>
            <person name="De Bellis F."/>
            <person name="Dussert S."/>
            <person name="Garsmeur O."/>
            <person name="Gayraud T."/>
            <person name="Guignon V."/>
            <person name="Jahn K."/>
            <person name="Jamilloux V."/>
            <person name="Joet T."/>
            <person name="Labadie K."/>
            <person name="Lan T."/>
            <person name="Leclercq J."/>
            <person name="Lepelley M."/>
            <person name="Leroy T."/>
            <person name="Li L.T."/>
            <person name="Librado P."/>
            <person name="Lopez L."/>
            <person name="Munoz A."/>
            <person name="Noel B."/>
            <person name="Pallavicini A."/>
            <person name="Perrotta G."/>
            <person name="Poncet V."/>
            <person name="Pot D."/>
            <person name="Priyono X."/>
            <person name="Rigoreau M."/>
            <person name="Rouard M."/>
            <person name="Rozas J."/>
            <person name="Tranchant-Dubreuil C."/>
            <person name="VanBuren R."/>
            <person name="Zhang Q."/>
            <person name="Andrade A.C."/>
            <person name="Argout X."/>
            <person name="Bertrand B."/>
            <person name="de Kochko A."/>
            <person name="Graziosi G."/>
            <person name="Henry R.J."/>
            <person name="Jayarama X."/>
            <person name="Ming R."/>
            <person name="Nagai C."/>
            <person name="Rounsley S."/>
            <person name="Sankoff D."/>
            <person name="Giuliano G."/>
            <person name="Albert V.A."/>
            <person name="Wincker P."/>
            <person name="Lashermes P."/>
        </authorList>
    </citation>
    <scope>NUCLEOTIDE SEQUENCE [LARGE SCALE GENOMIC DNA]</scope>
    <source>
        <strain evidence="2">cv. DH200-94</strain>
    </source>
</reference>
<keyword evidence="2" id="KW-1185">Reference proteome</keyword>
<protein>
    <submittedName>
        <fullName evidence="1">Uncharacterized protein</fullName>
    </submittedName>
</protein>
<dbReference type="EMBL" id="HG739164">
    <property type="protein sequence ID" value="CDP14157.1"/>
    <property type="molecule type" value="Genomic_DNA"/>
</dbReference>
<gene>
    <name evidence="1" type="ORF">GSCOC_T00040402001</name>
</gene>
<dbReference type="InParanoid" id="A0A068V0T6"/>